<dbReference type="Proteomes" id="UP000286482">
    <property type="component" value="Unassembled WGS sequence"/>
</dbReference>
<protein>
    <recommendedName>
        <fullName evidence="4">Prepilin-type N-terminal cleavage/methylation domain-containing protein</fullName>
    </recommendedName>
</protein>
<dbReference type="GO" id="GO:0043683">
    <property type="term" value="P:type IV pilus assembly"/>
    <property type="evidence" value="ECO:0007669"/>
    <property type="project" value="InterPro"/>
</dbReference>
<dbReference type="InterPro" id="IPR032092">
    <property type="entry name" value="PilW"/>
</dbReference>
<name>A0A420ECP5_9ALTE</name>
<feature type="transmembrane region" description="Helical" evidence="1">
    <location>
        <begin position="46"/>
        <end position="73"/>
    </location>
</feature>
<reference evidence="2 3" key="1">
    <citation type="submission" date="2018-09" db="EMBL/GenBank/DDBJ databases">
        <authorList>
            <person name="Wang Z."/>
        </authorList>
    </citation>
    <scope>NUCLEOTIDE SEQUENCE [LARGE SCALE GENOMIC DNA]</scope>
    <source>
        <strain evidence="2 3">ALS 81</strain>
    </source>
</reference>
<evidence type="ECO:0008006" key="4">
    <source>
        <dbReference type="Google" id="ProtNLM"/>
    </source>
</evidence>
<organism evidence="2 3">
    <name type="scientific">Alginatibacterium sediminis</name>
    <dbReference type="NCBI Taxonomy" id="2164068"/>
    <lineage>
        <taxon>Bacteria</taxon>
        <taxon>Pseudomonadati</taxon>
        <taxon>Pseudomonadota</taxon>
        <taxon>Gammaproteobacteria</taxon>
        <taxon>Alteromonadales</taxon>
        <taxon>Alteromonadaceae</taxon>
        <taxon>Alginatibacterium</taxon>
    </lineage>
</organism>
<evidence type="ECO:0000256" key="1">
    <source>
        <dbReference type="SAM" id="Phobius"/>
    </source>
</evidence>
<dbReference type="AlphaFoldDB" id="A0A420ECP5"/>
<dbReference type="Pfam" id="PF16074">
    <property type="entry name" value="PilW"/>
    <property type="match status" value="1"/>
</dbReference>
<keyword evidence="1" id="KW-0472">Membrane</keyword>
<evidence type="ECO:0000313" key="2">
    <source>
        <dbReference type="EMBL" id="RKF18424.1"/>
    </source>
</evidence>
<sequence>MDQSLKVVELPQSLCNGMSRACRAVLFKILYIWRSIKVPRYGLRRIAGVGLVELMIAMALAMVLMLGIIQVYIPSLKTNDVNRGVSQVQEKARYLTQILAKDIRMAGYSGCMTRADIEVDNVLNHAGSAAWEYENDLYSILVNGTLPTGGAGIPNLNSLLASDATPTDGNSLLLFSSAIGDAISLLPPKQGANLTVSDNGDTSRACSGGGNSIGGFCIGDIVMLADCSKAKIFQATNVNIVASNVRIEHAASGTPGNSTTSWGDNTGDLYSGDSELIRKTTLTYFVANNVDGVSSLFRKSDNDTALELASNVYSFRTLYGVDTVGQKQVTVYQDEASVSNWDDVISVRIELLIGSDETGLLDEPQRFSLNFGNQAEAAMADTRYYQMVRSTVVLRNRTF</sequence>
<dbReference type="EMBL" id="RAQO01000005">
    <property type="protein sequence ID" value="RKF18424.1"/>
    <property type="molecule type" value="Genomic_DNA"/>
</dbReference>
<accession>A0A420ECP5</accession>
<keyword evidence="1" id="KW-1133">Transmembrane helix</keyword>
<proteinExistence type="predicted"/>
<keyword evidence="3" id="KW-1185">Reference proteome</keyword>
<gene>
    <name evidence="2" type="ORF">DBZ36_08385</name>
</gene>
<comment type="caution">
    <text evidence="2">The sequence shown here is derived from an EMBL/GenBank/DDBJ whole genome shotgun (WGS) entry which is preliminary data.</text>
</comment>
<keyword evidence="1" id="KW-0812">Transmembrane</keyword>
<evidence type="ECO:0000313" key="3">
    <source>
        <dbReference type="Proteomes" id="UP000286482"/>
    </source>
</evidence>